<dbReference type="GO" id="GO:0007052">
    <property type="term" value="P:mitotic spindle organization"/>
    <property type="evidence" value="ECO:0007669"/>
    <property type="project" value="InterPro"/>
</dbReference>
<feature type="compositionally biased region" description="Polar residues" evidence="1">
    <location>
        <begin position="27"/>
        <end position="38"/>
    </location>
</feature>
<feature type="region of interest" description="Disordered" evidence="1">
    <location>
        <begin position="493"/>
        <end position="591"/>
    </location>
</feature>
<feature type="region of interest" description="Disordered" evidence="1">
    <location>
        <begin position="805"/>
        <end position="829"/>
    </location>
</feature>
<accession>A0A7L2I115</accession>
<gene>
    <name evidence="2" type="primary">Cep126</name>
    <name evidence="2" type="ORF">SAGSER_R07728</name>
</gene>
<feature type="region of interest" description="Disordered" evidence="1">
    <location>
        <begin position="149"/>
        <end position="179"/>
    </location>
</feature>
<feature type="compositionally biased region" description="Polar residues" evidence="1">
    <location>
        <begin position="540"/>
        <end position="556"/>
    </location>
</feature>
<feature type="non-terminal residue" evidence="2">
    <location>
        <position position="927"/>
    </location>
</feature>
<proteinExistence type="predicted"/>
<protein>
    <submittedName>
        <fullName evidence="2">CE126 protein</fullName>
    </submittedName>
</protein>
<dbReference type="GO" id="GO:0031122">
    <property type="term" value="P:cytoplasmic microtubule organization"/>
    <property type="evidence" value="ECO:0007669"/>
    <property type="project" value="InterPro"/>
</dbReference>
<dbReference type="Proteomes" id="UP000539599">
    <property type="component" value="Unassembled WGS sequence"/>
</dbReference>
<comment type="caution">
    <text evidence="2">The sequence shown here is derived from an EMBL/GenBank/DDBJ whole genome shotgun (WGS) entry which is preliminary data.</text>
</comment>
<dbReference type="GO" id="GO:0030496">
    <property type="term" value="C:midbody"/>
    <property type="evidence" value="ECO:0007669"/>
    <property type="project" value="TreeGrafter"/>
</dbReference>
<feature type="region of interest" description="Disordered" evidence="1">
    <location>
        <begin position="1"/>
        <end position="38"/>
    </location>
</feature>
<dbReference type="GO" id="GO:1905515">
    <property type="term" value="P:non-motile cilium assembly"/>
    <property type="evidence" value="ECO:0007669"/>
    <property type="project" value="InterPro"/>
</dbReference>
<dbReference type="GO" id="GO:0005813">
    <property type="term" value="C:centrosome"/>
    <property type="evidence" value="ECO:0007669"/>
    <property type="project" value="InterPro"/>
</dbReference>
<dbReference type="AlphaFoldDB" id="A0A7L2I115"/>
<dbReference type="PANTHER" id="PTHR31191:SF4">
    <property type="entry name" value="CENTROSOMAL PROTEIN OF 126 KDA"/>
    <property type="match status" value="1"/>
</dbReference>
<evidence type="ECO:0000313" key="2">
    <source>
        <dbReference type="EMBL" id="NXR03411.1"/>
    </source>
</evidence>
<feature type="compositionally biased region" description="Basic and acidic residues" evidence="1">
    <location>
        <begin position="1"/>
        <end position="12"/>
    </location>
</feature>
<evidence type="ECO:0000256" key="1">
    <source>
        <dbReference type="SAM" id="MobiDB-lite"/>
    </source>
</evidence>
<feature type="region of interest" description="Disordered" evidence="1">
    <location>
        <begin position="102"/>
        <end position="135"/>
    </location>
</feature>
<dbReference type="PANTHER" id="PTHR31191">
    <property type="entry name" value="CENTROSOMAL PROTEIN CEP126"/>
    <property type="match status" value="1"/>
</dbReference>
<organism evidence="2 3">
    <name type="scientific">Sagittarius serpentarius</name>
    <name type="common">Secretary bird</name>
    <dbReference type="NCBI Taxonomy" id="56258"/>
    <lineage>
        <taxon>Eukaryota</taxon>
        <taxon>Metazoa</taxon>
        <taxon>Chordata</taxon>
        <taxon>Craniata</taxon>
        <taxon>Vertebrata</taxon>
        <taxon>Euteleostomi</taxon>
        <taxon>Archelosauria</taxon>
        <taxon>Archosauria</taxon>
        <taxon>Dinosauria</taxon>
        <taxon>Saurischia</taxon>
        <taxon>Theropoda</taxon>
        <taxon>Coelurosauria</taxon>
        <taxon>Aves</taxon>
        <taxon>Neognathae</taxon>
        <taxon>Neoaves</taxon>
        <taxon>Telluraves</taxon>
        <taxon>Accipitrimorphae</taxon>
        <taxon>Accipitriformes</taxon>
        <taxon>Sagittariidae</taxon>
        <taxon>Sagittarius</taxon>
    </lineage>
</organism>
<feature type="compositionally biased region" description="Polar residues" evidence="1">
    <location>
        <begin position="125"/>
        <end position="135"/>
    </location>
</feature>
<feature type="non-terminal residue" evidence="2">
    <location>
        <position position="1"/>
    </location>
</feature>
<dbReference type="InterPro" id="IPR028257">
    <property type="entry name" value="CEP126"/>
</dbReference>
<feature type="compositionally biased region" description="Polar residues" evidence="1">
    <location>
        <begin position="521"/>
        <end position="533"/>
    </location>
</feature>
<dbReference type="Pfam" id="PF15352">
    <property type="entry name" value="K1377"/>
    <property type="match status" value="2"/>
</dbReference>
<keyword evidence="3" id="KW-1185">Reference proteome</keyword>
<evidence type="ECO:0000313" key="3">
    <source>
        <dbReference type="Proteomes" id="UP000539599"/>
    </source>
</evidence>
<dbReference type="EMBL" id="VWYJ01028612">
    <property type="protein sequence ID" value="NXR03411.1"/>
    <property type="molecule type" value="Genomic_DNA"/>
</dbReference>
<reference evidence="2 3" key="1">
    <citation type="submission" date="2019-09" db="EMBL/GenBank/DDBJ databases">
        <title>Bird 10,000 Genomes (B10K) Project - Family phase.</title>
        <authorList>
            <person name="Zhang G."/>
        </authorList>
    </citation>
    <scope>NUCLEOTIDE SEQUENCE [LARGE SCALE GENOMIC DNA]</scope>
    <source>
        <strain evidence="2">B10K-DU-011-38</strain>
        <tissue evidence="2">Muscle</tissue>
    </source>
</reference>
<dbReference type="GO" id="GO:0097546">
    <property type="term" value="C:ciliary base"/>
    <property type="evidence" value="ECO:0007669"/>
    <property type="project" value="InterPro"/>
</dbReference>
<name>A0A7L2I115_SAGSE</name>
<sequence>QNFHQEVKKTDDSESLSSLDSLEAGEQNGNYTTPSESSLTTQCDCVLYNPEKSQTRNNGLLYTSTSSKNMHLNNCLRNVDSQYYYNLPIHDLLAKHNVLTPGEHVNSSEDESSASHRSGKKPAELSTSGKQESSVSNAFSFLQNIKEERGKPSSGTASTLATGHPVFSPSKTWASPDSIPGERVQDLMQDQSFKMTPQKRTVSVQTSSQPIATSTILFPNRGCSTVFPSTADTLPKDKNIIMEFLKNTSGKMAEIKEENIKCIDDINPGSSLFQDIPNASVLCDIKQQNNKEEEKGNTVETLSLLSDTEFNSGTPPQHKTLKNSFLERKRAKLFRSVLKKDSKYVPSHFKPVVMNHGISFGTRPMSSIRDSLELAKIKKKSLENEKYNRKLRWCDQINQIITENNEKCYENNTSGISSAQLQYVQTTNNVPKTNLSIVAQPSNPMFIKNHQDNPHISKPIFNTEESNKEDMSLNIFMSTGSFSAKKAWMLSKDEESKPPVCSNNSKIKEGNQLKNKAKITGRTTSVRAQSSFTPKKRTGTIIQPQSAAEANKTQKSPGKLLAPHPPSAPLPGNRSGENAASPGCQPLLPSSLQATTTRNDLNERHVVLADRVLNRNGTENSECITCHSDLATAISTPGCSTARYEAWAKNTCSVNSVQTSACQDHSVTCTETRPVNAENGLHLHHTPAAGKTSTSWQGAHTARAPKDSATGAVQHHVSHYNNPHIIKWQSFKANVSHVTIDGGSQMTSFKSASRINELLSFSANGVVPVTRQKQVFDNRENKHRAFSEYRRQSVAFERWKPTHQTQNSLRTVQPSPVQSAFDPVQNTNNTYKSDEVSESTVRFLMAEKLASTAAAEDEILAAMGSVQPASQPSLPSGPPRPGMRALSVEEQKIFQSLDRLNQRLLNVQEAISRNPSAANVLQITTPL</sequence>